<dbReference type="Proteomes" id="UP000095657">
    <property type="component" value="Unassembled WGS sequence"/>
</dbReference>
<evidence type="ECO:0000256" key="1">
    <source>
        <dbReference type="SAM" id="Phobius"/>
    </source>
</evidence>
<sequence length="33" mass="3726">MPYVVFNPALCSWVGGGVIFVLLYFHSRNGLRL</sequence>
<proteinExistence type="predicted"/>
<keyword evidence="1" id="KW-0472">Membrane</keyword>
<keyword evidence="1" id="KW-1133">Transmembrane helix</keyword>
<feature type="transmembrane region" description="Helical" evidence="1">
    <location>
        <begin position="6"/>
        <end position="25"/>
    </location>
</feature>
<name>A0A174MIH1_9BACE</name>
<dbReference type="EMBL" id="CZAI01000004">
    <property type="protein sequence ID" value="CUP34020.1"/>
    <property type="molecule type" value="Genomic_DNA"/>
</dbReference>
<keyword evidence="1" id="KW-0812">Transmembrane</keyword>
<reference evidence="2 3" key="1">
    <citation type="submission" date="2015-09" db="EMBL/GenBank/DDBJ databases">
        <authorList>
            <consortium name="Pathogen Informatics"/>
        </authorList>
    </citation>
    <scope>NUCLEOTIDE SEQUENCE [LARGE SCALE GENOMIC DNA]</scope>
    <source>
        <strain evidence="2 3">2789STDY5834880</strain>
    </source>
</reference>
<accession>A0A174MIH1</accession>
<evidence type="ECO:0000313" key="3">
    <source>
        <dbReference type="Proteomes" id="UP000095657"/>
    </source>
</evidence>
<dbReference type="AlphaFoldDB" id="A0A174MIH1"/>
<evidence type="ECO:0000313" key="2">
    <source>
        <dbReference type="EMBL" id="CUP34020.1"/>
    </source>
</evidence>
<protein>
    <submittedName>
        <fullName evidence="2">Uncharacterized protein</fullName>
    </submittedName>
</protein>
<organism evidence="2 3">
    <name type="scientific">Bacteroides caccae</name>
    <dbReference type="NCBI Taxonomy" id="47678"/>
    <lineage>
        <taxon>Bacteria</taxon>
        <taxon>Pseudomonadati</taxon>
        <taxon>Bacteroidota</taxon>
        <taxon>Bacteroidia</taxon>
        <taxon>Bacteroidales</taxon>
        <taxon>Bacteroidaceae</taxon>
        <taxon>Bacteroides</taxon>
    </lineage>
</organism>
<gene>
    <name evidence="2" type="ORF">ERS852494_02018</name>
</gene>